<evidence type="ECO:0000256" key="3">
    <source>
        <dbReference type="ARBA" id="ARBA00022777"/>
    </source>
</evidence>
<dbReference type="InterPro" id="IPR016120">
    <property type="entry name" value="Sig_transdc_His_kin_SpoOB"/>
</dbReference>
<comment type="caution">
    <text evidence="5">The sequence shown here is derived from an EMBL/GenBank/DDBJ whole genome shotgun (WGS) entry which is preliminary data.</text>
</comment>
<keyword evidence="3" id="KW-0418">Kinase</keyword>
<dbReference type="Pfam" id="PF14689">
    <property type="entry name" value="SPOB_a"/>
    <property type="match status" value="1"/>
</dbReference>
<dbReference type="InterPro" id="IPR039506">
    <property type="entry name" value="SPOB_a"/>
</dbReference>
<evidence type="ECO:0000259" key="4">
    <source>
        <dbReference type="Pfam" id="PF14689"/>
    </source>
</evidence>
<evidence type="ECO:0000313" key="5">
    <source>
        <dbReference type="EMBL" id="MBD1371767.1"/>
    </source>
</evidence>
<dbReference type="EMBL" id="JACXAH010000005">
    <property type="protein sequence ID" value="MBD1371767.1"/>
    <property type="molecule type" value="Genomic_DNA"/>
</dbReference>
<evidence type="ECO:0000256" key="2">
    <source>
        <dbReference type="ARBA" id="ARBA00022679"/>
    </source>
</evidence>
<keyword evidence="6" id="KW-1185">Reference proteome</keyword>
<evidence type="ECO:0000313" key="6">
    <source>
        <dbReference type="Proteomes" id="UP000661691"/>
    </source>
</evidence>
<organism evidence="5 6">
    <name type="scientific">Polycladospora coralii</name>
    <dbReference type="NCBI Taxonomy" id="2771432"/>
    <lineage>
        <taxon>Bacteria</taxon>
        <taxon>Bacillati</taxon>
        <taxon>Bacillota</taxon>
        <taxon>Bacilli</taxon>
        <taxon>Bacillales</taxon>
        <taxon>Thermoactinomycetaceae</taxon>
        <taxon>Polycladospora</taxon>
    </lineage>
</organism>
<dbReference type="AlphaFoldDB" id="A0A926N8J5"/>
<dbReference type="RefSeq" id="WP_191141689.1">
    <property type="nucleotide sequence ID" value="NZ_JACXAH010000005.1"/>
</dbReference>
<dbReference type="Gene3D" id="1.10.287.130">
    <property type="match status" value="1"/>
</dbReference>
<evidence type="ECO:0000256" key="1">
    <source>
        <dbReference type="ARBA" id="ARBA00022553"/>
    </source>
</evidence>
<gene>
    <name evidence="5" type="ORF">IC620_05265</name>
</gene>
<dbReference type="GO" id="GO:0000155">
    <property type="term" value="F:phosphorelay sensor kinase activity"/>
    <property type="evidence" value="ECO:0007669"/>
    <property type="project" value="InterPro"/>
</dbReference>
<reference evidence="5" key="1">
    <citation type="submission" date="2020-09" db="EMBL/GenBank/DDBJ databases">
        <title>A novel bacterium of genus Hazenella, isolated from South China Sea.</title>
        <authorList>
            <person name="Huang H."/>
            <person name="Mo K."/>
            <person name="Hu Y."/>
        </authorList>
    </citation>
    <scope>NUCLEOTIDE SEQUENCE</scope>
    <source>
        <strain evidence="5">IB182357</strain>
    </source>
</reference>
<name>A0A926N8J5_9BACL</name>
<proteinExistence type="predicted"/>
<feature type="domain" description="SpoOB alpha-helical" evidence="4">
    <location>
        <begin position="10"/>
        <end position="61"/>
    </location>
</feature>
<keyword evidence="2" id="KW-0808">Transferase</keyword>
<keyword evidence="1" id="KW-0597">Phosphoprotein</keyword>
<accession>A0A926N8J5</accession>
<dbReference type="SUPFAM" id="SSF55890">
    <property type="entry name" value="Sporulation response regulatory protein Spo0B"/>
    <property type="match status" value="1"/>
</dbReference>
<sequence length="188" mass="21749">MSKPLTQSTAAVIQDILAHQRHDLMNHVQVLLGYQSMDKPERIKAYLHKLCAQAETERKLAQFSYAPLAVTLLLLKQHYRRWLIHLSVHVALPFTDIPLQKRMLDVIQTLLPWLERQDDGNMGWEQLMIDLESIGDDMYMDVIVQTTGQQAVIFDFSPMEWERLETCIRKHTGSVSLADEKTVLRIAL</sequence>
<dbReference type="Proteomes" id="UP000661691">
    <property type="component" value="Unassembled WGS sequence"/>
</dbReference>
<protein>
    <submittedName>
        <fullName evidence="5">Spo0B domain-containing protein</fullName>
    </submittedName>
</protein>